<evidence type="ECO:0000313" key="7">
    <source>
        <dbReference type="Proteomes" id="UP000549913"/>
    </source>
</evidence>
<protein>
    <submittedName>
        <fullName evidence="6">AcrR family transcriptional regulator</fullName>
    </submittedName>
</protein>
<dbReference type="PANTHER" id="PTHR30055">
    <property type="entry name" value="HTH-TYPE TRANSCRIPTIONAL REGULATOR RUTR"/>
    <property type="match status" value="1"/>
</dbReference>
<dbReference type="GO" id="GO:0003700">
    <property type="term" value="F:DNA-binding transcription factor activity"/>
    <property type="evidence" value="ECO:0007669"/>
    <property type="project" value="TreeGrafter"/>
</dbReference>
<dbReference type="PRINTS" id="PR00455">
    <property type="entry name" value="HTHTETR"/>
</dbReference>
<evidence type="ECO:0000313" key="6">
    <source>
        <dbReference type="EMBL" id="NYD71248.1"/>
    </source>
</evidence>
<dbReference type="EMBL" id="JACCBM010000001">
    <property type="protein sequence ID" value="NYD71248.1"/>
    <property type="molecule type" value="Genomic_DNA"/>
</dbReference>
<dbReference type="PROSITE" id="PS01081">
    <property type="entry name" value="HTH_TETR_1"/>
    <property type="match status" value="1"/>
</dbReference>
<dbReference type="PANTHER" id="PTHR30055:SF238">
    <property type="entry name" value="MYCOFACTOCIN BIOSYNTHESIS TRANSCRIPTIONAL REGULATOR MFTR-RELATED"/>
    <property type="match status" value="1"/>
</dbReference>
<keyword evidence="7" id="KW-1185">Reference proteome</keyword>
<dbReference type="SUPFAM" id="SSF46689">
    <property type="entry name" value="Homeodomain-like"/>
    <property type="match status" value="1"/>
</dbReference>
<gene>
    <name evidence="6" type="ORF">BJ984_002406</name>
</gene>
<sequence>MTRWAPDAALRLEAAALDLVEEQGYAATTVPQITARAGLTTRTFFRHFADKRDVFFLRDREFPRVVAEALEDVPAGADALDVVRQGLARAVSPLEGWRELILRRRAVIRAEDQLRERELLKSAHLADAIAGGLVARSVPPGRARLIASLAVLVFDRSLDSWLDAPPGRPLAAAVDASWNELEALLATRE</sequence>
<dbReference type="InterPro" id="IPR023772">
    <property type="entry name" value="DNA-bd_HTH_TetR-type_CS"/>
</dbReference>
<evidence type="ECO:0000259" key="5">
    <source>
        <dbReference type="PROSITE" id="PS50977"/>
    </source>
</evidence>
<dbReference type="Pfam" id="PF00440">
    <property type="entry name" value="TetR_N"/>
    <property type="match status" value="1"/>
</dbReference>
<feature type="DNA-binding region" description="H-T-H motif" evidence="4">
    <location>
        <begin position="29"/>
        <end position="48"/>
    </location>
</feature>
<accession>A0A852SQP9</accession>
<proteinExistence type="predicted"/>
<dbReference type="PROSITE" id="PS50977">
    <property type="entry name" value="HTH_TETR_2"/>
    <property type="match status" value="1"/>
</dbReference>
<dbReference type="InterPro" id="IPR001647">
    <property type="entry name" value="HTH_TetR"/>
</dbReference>
<keyword evidence="2 4" id="KW-0238">DNA-binding</keyword>
<evidence type="ECO:0000256" key="4">
    <source>
        <dbReference type="PROSITE-ProRule" id="PRU00335"/>
    </source>
</evidence>
<keyword evidence="1" id="KW-0805">Transcription regulation</keyword>
<reference evidence="6 7" key="1">
    <citation type="submission" date="2020-07" db="EMBL/GenBank/DDBJ databases">
        <title>Sequencing the genomes of 1000 actinobacteria strains.</title>
        <authorList>
            <person name="Klenk H.-P."/>
        </authorList>
    </citation>
    <scope>NUCLEOTIDE SEQUENCE [LARGE SCALE GENOMIC DNA]</scope>
    <source>
        <strain evidence="6 7">DSM 26474</strain>
    </source>
</reference>
<evidence type="ECO:0000256" key="1">
    <source>
        <dbReference type="ARBA" id="ARBA00023015"/>
    </source>
</evidence>
<evidence type="ECO:0000256" key="2">
    <source>
        <dbReference type="ARBA" id="ARBA00023125"/>
    </source>
</evidence>
<dbReference type="InterPro" id="IPR050109">
    <property type="entry name" value="HTH-type_TetR-like_transc_reg"/>
</dbReference>
<dbReference type="RefSeq" id="WP_179548243.1">
    <property type="nucleotide sequence ID" value="NZ_BSEW01000002.1"/>
</dbReference>
<dbReference type="GO" id="GO:0000976">
    <property type="term" value="F:transcription cis-regulatory region binding"/>
    <property type="evidence" value="ECO:0007669"/>
    <property type="project" value="TreeGrafter"/>
</dbReference>
<organism evidence="6 7">
    <name type="scientific">Herbiconiux flava</name>
    <dbReference type="NCBI Taxonomy" id="881268"/>
    <lineage>
        <taxon>Bacteria</taxon>
        <taxon>Bacillati</taxon>
        <taxon>Actinomycetota</taxon>
        <taxon>Actinomycetes</taxon>
        <taxon>Micrococcales</taxon>
        <taxon>Microbacteriaceae</taxon>
        <taxon>Herbiconiux</taxon>
    </lineage>
</organism>
<dbReference type="AlphaFoldDB" id="A0A852SQP9"/>
<evidence type="ECO:0000256" key="3">
    <source>
        <dbReference type="ARBA" id="ARBA00023163"/>
    </source>
</evidence>
<name>A0A852SQP9_9MICO</name>
<dbReference type="InterPro" id="IPR009057">
    <property type="entry name" value="Homeodomain-like_sf"/>
</dbReference>
<feature type="domain" description="HTH tetR-type" evidence="5">
    <location>
        <begin position="6"/>
        <end position="66"/>
    </location>
</feature>
<keyword evidence="3" id="KW-0804">Transcription</keyword>
<comment type="caution">
    <text evidence="6">The sequence shown here is derived from an EMBL/GenBank/DDBJ whole genome shotgun (WGS) entry which is preliminary data.</text>
</comment>
<dbReference type="Gene3D" id="1.10.357.10">
    <property type="entry name" value="Tetracycline Repressor, domain 2"/>
    <property type="match status" value="1"/>
</dbReference>
<dbReference type="Proteomes" id="UP000549913">
    <property type="component" value="Unassembled WGS sequence"/>
</dbReference>